<keyword evidence="1" id="KW-0238">DNA-binding</keyword>
<dbReference type="RefSeq" id="WP_328602992.1">
    <property type="nucleotide sequence ID" value="NZ_WRPP01000017.1"/>
</dbReference>
<dbReference type="GO" id="GO:0003677">
    <property type="term" value="F:DNA binding"/>
    <property type="evidence" value="ECO:0007669"/>
    <property type="project" value="UniProtKB-KW"/>
</dbReference>
<dbReference type="PANTHER" id="PTHR38479">
    <property type="entry name" value="LMO0824 PROTEIN"/>
    <property type="match status" value="1"/>
</dbReference>
<reference evidence="1 2" key="1">
    <citation type="submission" date="2019-12" db="EMBL/GenBank/DDBJ databases">
        <title>Nocardia sp. nov. ET3-3 isolated from soil.</title>
        <authorList>
            <person name="Kanchanasin P."/>
            <person name="Tanasupawat S."/>
            <person name="Yuki M."/>
            <person name="Kudo T."/>
        </authorList>
    </citation>
    <scope>NUCLEOTIDE SEQUENCE [LARGE SCALE GENOMIC DNA]</scope>
    <source>
        <strain evidence="1 2">ET3-3</strain>
    </source>
</reference>
<accession>A0A7K1VBJ0</accession>
<evidence type="ECO:0000313" key="1">
    <source>
        <dbReference type="EMBL" id="MVU84010.1"/>
    </source>
</evidence>
<keyword evidence="2" id="KW-1185">Reference proteome</keyword>
<organism evidence="1 2">
    <name type="scientific">Nocardia terrae</name>
    <dbReference type="NCBI Taxonomy" id="2675851"/>
    <lineage>
        <taxon>Bacteria</taxon>
        <taxon>Bacillati</taxon>
        <taxon>Actinomycetota</taxon>
        <taxon>Actinomycetes</taxon>
        <taxon>Mycobacteriales</taxon>
        <taxon>Nocardiaceae</taxon>
        <taxon>Nocardia</taxon>
    </lineage>
</organism>
<sequence length="370" mass="40976">MKLSNRILNRTLLARQHLLERTALDVGDLCDHLVGLQAQDMLPPFVALWSRAIDFAPATVSKALDDRSLVRITLMRGTIHLVTPPDALRIAPHIQPELEKIPFRKGFNYGALVGLDPEEVRAHGESVLGDEPMPAAQLREHAAALYPDRDPGAIVQAWLYQLPVLQTPPRGRWGDSSRPIWSRVQPWLGAPLDPGYPLEELLLRYLRAFGPATTMDMQTWSKLTGMKAAVAKLGDRVRTYTDDRGRTLYDAADAVLADPELPAPVRLLGWYDNAILSHQDRSRIVPDGNAPPLRAFANQVSPVLVDGYLTGVYKVFTKGTTASLRICPHGTWTRAEREAVEAEAVALLEFLEPTHTRSVEILAPGADLRP</sequence>
<dbReference type="EMBL" id="WRPP01000017">
    <property type="protein sequence ID" value="MVU84010.1"/>
    <property type="molecule type" value="Genomic_DNA"/>
</dbReference>
<dbReference type="InterPro" id="IPR009351">
    <property type="entry name" value="AlkZ-like"/>
</dbReference>
<dbReference type="PANTHER" id="PTHR38479:SF2">
    <property type="entry name" value="WINGED HELIX DNA-BINDING DOMAIN-CONTAINING PROTEIN"/>
    <property type="match status" value="1"/>
</dbReference>
<dbReference type="AlphaFoldDB" id="A0A7K1VBJ0"/>
<name>A0A7K1VBJ0_9NOCA</name>
<protein>
    <submittedName>
        <fullName evidence="1">Winged helix DNA-binding domain-containing protein</fullName>
    </submittedName>
</protein>
<gene>
    <name evidence="1" type="ORF">GPX89_43130</name>
</gene>
<dbReference type="Proteomes" id="UP000466794">
    <property type="component" value="Unassembled WGS sequence"/>
</dbReference>
<evidence type="ECO:0000313" key="2">
    <source>
        <dbReference type="Proteomes" id="UP000466794"/>
    </source>
</evidence>
<proteinExistence type="predicted"/>
<comment type="caution">
    <text evidence="1">The sequence shown here is derived from an EMBL/GenBank/DDBJ whole genome shotgun (WGS) entry which is preliminary data.</text>
</comment>
<dbReference type="Pfam" id="PF06224">
    <property type="entry name" value="AlkZ-like"/>
    <property type="match status" value="1"/>
</dbReference>